<reference evidence="1 2" key="1">
    <citation type="journal article" date="2019" name="Plant Biotechnol. J.">
        <title>The red bayberry genome and genetic basis of sex determination.</title>
        <authorList>
            <person name="Jia H.M."/>
            <person name="Jia H.J."/>
            <person name="Cai Q.L."/>
            <person name="Wang Y."/>
            <person name="Zhao H.B."/>
            <person name="Yang W.F."/>
            <person name="Wang G.Y."/>
            <person name="Li Y.H."/>
            <person name="Zhan D.L."/>
            <person name="Shen Y.T."/>
            <person name="Niu Q.F."/>
            <person name="Chang L."/>
            <person name="Qiu J."/>
            <person name="Zhao L."/>
            <person name="Xie H.B."/>
            <person name="Fu W.Y."/>
            <person name="Jin J."/>
            <person name="Li X.W."/>
            <person name="Jiao Y."/>
            <person name="Zhou C.C."/>
            <person name="Tu T."/>
            <person name="Chai C.Y."/>
            <person name="Gao J.L."/>
            <person name="Fan L.J."/>
            <person name="van de Weg E."/>
            <person name="Wang J.Y."/>
            <person name="Gao Z.S."/>
        </authorList>
    </citation>
    <scope>NUCLEOTIDE SEQUENCE [LARGE SCALE GENOMIC DNA]</scope>
    <source>
        <tissue evidence="1">Leaves</tissue>
    </source>
</reference>
<dbReference type="PANTHER" id="PTHR46477">
    <property type="entry name" value="CYSTEINE/HISTIDINE-RICH C1 DOMAIN FAMILY PROTEIN"/>
    <property type="match status" value="1"/>
</dbReference>
<comment type="caution">
    <text evidence="1">The sequence shown here is derived from an EMBL/GenBank/DDBJ whole genome shotgun (WGS) entry which is preliminary data.</text>
</comment>
<gene>
    <name evidence="1" type="ORF">CJ030_MR3G014728</name>
</gene>
<name>A0A6A1VY40_9ROSI</name>
<dbReference type="Proteomes" id="UP000516437">
    <property type="component" value="Chromosome 3"/>
</dbReference>
<dbReference type="AlphaFoldDB" id="A0A6A1VY40"/>
<evidence type="ECO:0000313" key="1">
    <source>
        <dbReference type="EMBL" id="KAB1217862.1"/>
    </source>
</evidence>
<dbReference type="EMBL" id="RXIC02000021">
    <property type="protein sequence ID" value="KAB1217862.1"/>
    <property type="molecule type" value="Genomic_DNA"/>
</dbReference>
<proteinExistence type="predicted"/>
<dbReference type="PANTHER" id="PTHR46477:SF15">
    <property type="entry name" value="CYSTEINE_HISTIDINE-RICH C1 DOMAIN PROTEIN"/>
    <property type="match status" value="1"/>
</dbReference>
<dbReference type="SUPFAM" id="SSF57889">
    <property type="entry name" value="Cysteine-rich domain"/>
    <property type="match status" value="1"/>
</dbReference>
<dbReference type="OrthoDB" id="949973at2759"/>
<sequence length="276" mass="30615">MAPGITEIQHSSHVEHKLGFTSAQSPFNCCGCKEIGFGSCYQCPKKKCKANFHLHEECASPPPSLKHPFFPRRDFTFEDCSPEKPLAFCVACGANVQGFRYQSSNEKPLVVLHPRCIQLPENTSSFSEVVNRLGVNLELRKQAPSKCLKCGKKELIGKQIKGWAYACNSESGKYCYHVACVRDSIVENWKKDYLQQQNNGKRNRSSSTASSLSMVIQHKPLTRRKAGTGTDFSAIAKLVLKFVAIVLLGKSVPSGAVDLVLEFPKAMPPSWRCCLN</sequence>
<accession>A0A6A1VY40</accession>
<evidence type="ECO:0000313" key="2">
    <source>
        <dbReference type="Proteomes" id="UP000516437"/>
    </source>
</evidence>
<organism evidence="1 2">
    <name type="scientific">Morella rubra</name>
    <name type="common">Chinese bayberry</name>
    <dbReference type="NCBI Taxonomy" id="262757"/>
    <lineage>
        <taxon>Eukaryota</taxon>
        <taxon>Viridiplantae</taxon>
        <taxon>Streptophyta</taxon>
        <taxon>Embryophyta</taxon>
        <taxon>Tracheophyta</taxon>
        <taxon>Spermatophyta</taxon>
        <taxon>Magnoliopsida</taxon>
        <taxon>eudicotyledons</taxon>
        <taxon>Gunneridae</taxon>
        <taxon>Pentapetalae</taxon>
        <taxon>rosids</taxon>
        <taxon>fabids</taxon>
        <taxon>Fagales</taxon>
        <taxon>Myricaceae</taxon>
        <taxon>Morella</taxon>
    </lineage>
</organism>
<keyword evidence="2" id="KW-1185">Reference proteome</keyword>
<protein>
    <submittedName>
        <fullName evidence="1">Uncharacterized protein</fullName>
    </submittedName>
</protein>
<dbReference type="InterPro" id="IPR046349">
    <property type="entry name" value="C1-like_sf"/>
</dbReference>